<keyword evidence="3 6" id="KW-0378">Hydrolase</keyword>
<dbReference type="Pfam" id="PF00753">
    <property type="entry name" value="Lactamase_B"/>
    <property type="match status" value="1"/>
</dbReference>
<dbReference type="Gene3D" id="3.60.15.10">
    <property type="entry name" value="Ribonuclease Z/Hydroxyacylglutathione hydrolase-like"/>
    <property type="match status" value="1"/>
</dbReference>
<dbReference type="InterPro" id="IPR036866">
    <property type="entry name" value="RibonucZ/Hydroxyglut_hydro"/>
</dbReference>
<dbReference type="InterPro" id="IPR051453">
    <property type="entry name" value="MBL_Glyoxalase_II"/>
</dbReference>
<comment type="caution">
    <text evidence="6">The sequence shown here is derived from an EMBL/GenBank/DDBJ whole genome shotgun (WGS) entry which is preliminary data.</text>
</comment>
<dbReference type="InterPro" id="IPR001279">
    <property type="entry name" value="Metallo-B-lactamas"/>
</dbReference>
<dbReference type="PANTHER" id="PTHR46233">
    <property type="entry name" value="HYDROXYACYLGLUTATHIONE HYDROLASE GLOC"/>
    <property type="match status" value="1"/>
</dbReference>
<proteinExistence type="predicted"/>
<evidence type="ECO:0000313" key="7">
    <source>
        <dbReference type="Proteomes" id="UP000317430"/>
    </source>
</evidence>
<dbReference type="OrthoDB" id="9802248at2"/>
<dbReference type="PANTHER" id="PTHR46233:SF3">
    <property type="entry name" value="HYDROXYACYLGLUTATHIONE HYDROLASE GLOC"/>
    <property type="match status" value="1"/>
</dbReference>
<keyword evidence="2" id="KW-0479">Metal-binding</keyword>
<comment type="cofactor">
    <cofactor evidence="1">
        <name>Zn(2+)</name>
        <dbReference type="ChEBI" id="CHEBI:29105"/>
    </cofactor>
</comment>
<dbReference type="RefSeq" id="WP_146566211.1">
    <property type="nucleotide sequence ID" value="NZ_VOHL01000001.1"/>
</dbReference>
<sequence>MKILKTVNTLAKENTYYLVNETACLLIDPGSDTDHILAKLATIGKPVAAILLTHAHYDHIISVDAVREHYQQPPVYISDKEASWLMSPLDNLSGLSRHDDIPNVILAPADHHFQYDQPYELAGFQFQVVKTPGHSHGGVSFIFPQEAIVFSGDALFKETIGRSDLPTSNFDNLIAGIKQELFTLPNHYKVYPGHGWETTIGHEKSFNPFFR</sequence>
<organism evidence="6 7">
    <name type="scientific">Streptococcus cuniculipharyngis</name>
    <dbReference type="NCBI Taxonomy" id="1562651"/>
    <lineage>
        <taxon>Bacteria</taxon>
        <taxon>Bacillati</taxon>
        <taxon>Bacillota</taxon>
        <taxon>Bacilli</taxon>
        <taxon>Lactobacillales</taxon>
        <taxon>Streptococcaceae</taxon>
        <taxon>Streptococcus</taxon>
    </lineage>
</organism>
<protein>
    <submittedName>
        <fullName evidence="6">MBL fold metallo-hydrolase</fullName>
    </submittedName>
</protein>
<dbReference type="Proteomes" id="UP000317430">
    <property type="component" value="Unassembled WGS sequence"/>
</dbReference>
<keyword evidence="7" id="KW-1185">Reference proteome</keyword>
<feature type="domain" description="Metallo-beta-lactamase" evidence="5">
    <location>
        <begin position="12"/>
        <end position="194"/>
    </location>
</feature>
<dbReference type="SUPFAM" id="SSF56281">
    <property type="entry name" value="Metallo-hydrolase/oxidoreductase"/>
    <property type="match status" value="1"/>
</dbReference>
<keyword evidence="4" id="KW-0862">Zinc</keyword>
<evidence type="ECO:0000256" key="2">
    <source>
        <dbReference type="ARBA" id="ARBA00022723"/>
    </source>
</evidence>
<evidence type="ECO:0000256" key="3">
    <source>
        <dbReference type="ARBA" id="ARBA00022801"/>
    </source>
</evidence>
<evidence type="ECO:0000256" key="1">
    <source>
        <dbReference type="ARBA" id="ARBA00001947"/>
    </source>
</evidence>
<name>A0A5C5SD74_9STRE</name>
<dbReference type="AlphaFoldDB" id="A0A5C5SD74"/>
<evidence type="ECO:0000259" key="5">
    <source>
        <dbReference type="SMART" id="SM00849"/>
    </source>
</evidence>
<evidence type="ECO:0000256" key="4">
    <source>
        <dbReference type="ARBA" id="ARBA00022833"/>
    </source>
</evidence>
<evidence type="ECO:0000313" key="6">
    <source>
        <dbReference type="EMBL" id="TWS99047.1"/>
    </source>
</evidence>
<reference evidence="6 7" key="1">
    <citation type="submission" date="2019-08" db="EMBL/GenBank/DDBJ databases">
        <authorList>
            <person name="Lei W."/>
        </authorList>
    </citation>
    <scope>NUCLEOTIDE SEQUENCE [LARGE SCALE GENOMIC DNA]</scope>
    <source>
        <strain evidence="6 7">CCUG 66496</strain>
    </source>
</reference>
<dbReference type="GO" id="GO:0046872">
    <property type="term" value="F:metal ion binding"/>
    <property type="evidence" value="ECO:0007669"/>
    <property type="project" value="UniProtKB-KW"/>
</dbReference>
<dbReference type="GO" id="GO:0016787">
    <property type="term" value="F:hydrolase activity"/>
    <property type="evidence" value="ECO:0007669"/>
    <property type="project" value="UniProtKB-KW"/>
</dbReference>
<accession>A0A5C5SD74</accession>
<dbReference type="CDD" id="cd06262">
    <property type="entry name" value="metallo-hydrolase-like_MBL-fold"/>
    <property type="match status" value="1"/>
</dbReference>
<dbReference type="SMART" id="SM00849">
    <property type="entry name" value="Lactamase_B"/>
    <property type="match status" value="1"/>
</dbReference>
<gene>
    <name evidence="6" type="ORF">FRX57_02260</name>
</gene>
<dbReference type="EMBL" id="VOHL01000001">
    <property type="protein sequence ID" value="TWS99047.1"/>
    <property type="molecule type" value="Genomic_DNA"/>
</dbReference>